<proteinExistence type="predicted"/>
<organism evidence="1">
    <name type="scientific">marine sediment metagenome</name>
    <dbReference type="NCBI Taxonomy" id="412755"/>
    <lineage>
        <taxon>unclassified sequences</taxon>
        <taxon>metagenomes</taxon>
        <taxon>ecological metagenomes</taxon>
    </lineage>
</organism>
<evidence type="ECO:0000313" key="1">
    <source>
        <dbReference type="EMBL" id="KKL96392.1"/>
    </source>
</evidence>
<reference evidence="1" key="1">
    <citation type="journal article" date="2015" name="Nature">
        <title>Complex archaea that bridge the gap between prokaryotes and eukaryotes.</title>
        <authorList>
            <person name="Spang A."/>
            <person name="Saw J.H."/>
            <person name="Jorgensen S.L."/>
            <person name="Zaremba-Niedzwiedzka K."/>
            <person name="Martijn J."/>
            <person name="Lind A.E."/>
            <person name="van Eijk R."/>
            <person name="Schleper C."/>
            <person name="Guy L."/>
            <person name="Ettema T.J."/>
        </authorList>
    </citation>
    <scope>NUCLEOTIDE SEQUENCE</scope>
</reference>
<accession>A0A0F9JBE1</accession>
<sequence length="601" mass="71745">MYDIKLTSLFKDFSQDNLQEGLNSLVNTLIDMISKFLELNLVNNRYTFLLINHTSPKYNSDSIFDYGAERNVIDDKLEIKICESQIKFFPFILLREIYNLFIPREIWDYEWIQLTVNQMILTDLSNHDKVKEWSALVRENVKLYDNILDGFERLNDYDRLDQFFNNPGLKRTSYNLFFKMLREDPRHLPKKNDYIHLFFTDNMITEPEYYTDDLTETIRCLTEIFHKIKTYRGITEYNKLFQRFKKDGTLNTNLSGKDFVLNMEIVKSKTSIAPNYHVNWTPSKCSVFTCSFQFNPLLNKSKVLRIITKLPFIVWPRFYYNGFGVEIICFFLIPDNYVSDLLSFLEKLHGYLIERFNIYKYNGKDNVYRNYNFYRDVFRNSTIPNPNNSRYNNKYEVSTVREFADRSLSYKPTLFDLILLDRFQDASSSGLGFERKDEILKAIRKDMVEAVSSQRGIIKQLRKTLNFFHSTKNMKDRILQFMKSNEKYGFFYIKYFITDLVELTSLLTDFRGDASQIQELISDKQITYVLEENLLLNNKKLIRSVLKDLLPALNNSHSQYLKIVEQFKKFRDLFDCCYNLKLFDLNKIKRLLEDNKELSTL</sequence>
<comment type="caution">
    <text evidence="1">The sequence shown here is derived from an EMBL/GenBank/DDBJ whole genome shotgun (WGS) entry which is preliminary data.</text>
</comment>
<name>A0A0F9JBE1_9ZZZZ</name>
<protein>
    <submittedName>
        <fullName evidence="1">Uncharacterized protein</fullName>
    </submittedName>
</protein>
<gene>
    <name evidence="1" type="ORF">LCGC14_1844930</name>
</gene>
<feature type="non-terminal residue" evidence="1">
    <location>
        <position position="601"/>
    </location>
</feature>
<dbReference type="EMBL" id="LAZR01018443">
    <property type="protein sequence ID" value="KKL96392.1"/>
    <property type="molecule type" value="Genomic_DNA"/>
</dbReference>
<dbReference type="AlphaFoldDB" id="A0A0F9JBE1"/>